<evidence type="ECO:0000259" key="2">
    <source>
        <dbReference type="SMART" id="SM00065"/>
    </source>
</evidence>
<reference evidence="3 4" key="1">
    <citation type="submission" date="2018-07" db="EMBL/GenBank/DDBJ databases">
        <title>Complete genome sequencing of Ornithinimicrobium sp. AMA3305.</title>
        <authorList>
            <person name="Bae J.-W."/>
        </authorList>
    </citation>
    <scope>NUCLEOTIDE SEQUENCE [LARGE SCALE GENOMIC DNA]</scope>
    <source>
        <strain evidence="3 4">AMA3305</strain>
    </source>
</reference>
<dbReference type="InterPro" id="IPR029016">
    <property type="entry name" value="GAF-like_dom_sf"/>
</dbReference>
<accession>A0A345NS96</accession>
<dbReference type="InterPro" id="IPR051448">
    <property type="entry name" value="CdaR-like_regulators"/>
</dbReference>
<gene>
    <name evidence="3" type="ORF">DV701_03955</name>
</gene>
<dbReference type="InterPro" id="IPR042070">
    <property type="entry name" value="PucR_C-HTH_sf"/>
</dbReference>
<evidence type="ECO:0000313" key="3">
    <source>
        <dbReference type="EMBL" id="AXH97904.1"/>
    </source>
</evidence>
<dbReference type="InterPro" id="IPR041522">
    <property type="entry name" value="CdaR_GGDEF"/>
</dbReference>
<dbReference type="PANTHER" id="PTHR33744:SF1">
    <property type="entry name" value="DNA-BINDING TRANSCRIPTIONAL ACTIVATOR ADER"/>
    <property type="match status" value="1"/>
</dbReference>
<dbReference type="KEGG" id="orn:DV701_03955"/>
<dbReference type="Gene3D" id="1.10.10.2840">
    <property type="entry name" value="PucR C-terminal helix-turn-helix domain"/>
    <property type="match status" value="1"/>
</dbReference>
<dbReference type="EMBL" id="CP031229">
    <property type="protein sequence ID" value="AXH97904.1"/>
    <property type="molecule type" value="Genomic_DNA"/>
</dbReference>
<dbReference type="Pfam" id="PF17853">
    <property type="entry name" value="GGDEF_2"/>
    <property type="match status" value="1"/>
</dbReference>
<dbReference type="AlphaFoldDB" id="A0A345NS96"/>
<dbReference type="Pfam" id="PF13556">
    <property type="entry name" value="HTH_30"/>
    <property type="match status" value="1"/>
</dbReference>
<sequence>MLLAEDRSAEQFEALLAQGRGEDAVAPEDVRRLHALALRVLRLRDLGRRRESELSALFDTVADLAALKDLDDVLEAIVRRARTLLACDVSYLSLNDDEAGETYMRITQGIHTEEFRHVRLGFGEGLGGLVAQTARPYATADYFADERFDHTRSIDSAVRGEELRAILGVPLLLGRTVIGVLYAANHDARPFSREDVDLLTSFAAHAAVALDNARRSDQMQAAVTELEETGALLRSNVQSVERAADAHDRLAGVVLRGGTLHDVAGELQDVLQAAVAVVDDQGATLATSEPGAPPTAAELVLVTQVLADNCTHVGDGLSVAPVWADGAPITAVLLRAEVDESSRRILERAAQTAALLMVVQRSAEESRSRLRGDLLLDLVVGRVGAGSLTARATLLGTDLARDHVVLVVDGADGHAGQVADQLAVSAGGLCAPVGERLVLALPGEDPLAAGRRLVGRFAGSGVGERPVGRARPTIGAAGPVTGVDGVRTAHREAVRCLEALLAMGRRGDVADPASLGFVGLLLGRGDPAEHVRTQLGPVLDYDDRRGTALVETLEAWLAEDRHLARTGERLLVHPNTVTQRLERVTSLLGEGWQEPGRLLEVALALRLLAILPAR</sequence>
<dbReference type="Proteomes" id="UP000253790">
    <property type="component" value="Chromosome"/>
</dbReference>
<dbReference type="SUPFAM" id="SSF55781">
    <property type="entry name" value="GAF domain-like"/>
    <property type="match status" value="1"/>
</dbReference>
<dbReference type="InterPro" id="IPR025736">
    <property type="entry name" value="PucR_C-HTH_dom"/>
</dbReference>
<name>A0A345NS96_9MICO</name>
<dbReference type="OrthoDB" id="8026818at2"/>
<dbReference type="Pfam" id="PF01590">
    <property type="entry name" value="GAF"/>
    <property type="match status" value="1"/>
</dbReference>
<feature type="domain" description="GAF" evidence="2">
    <location>
        <begin position="69"/>
        <end position="220"/>
    </location>
</feature>
<comment type="similarity">
    <text evidence="1">Belongs to the CdaR family.</text>
</comment>
<evidence type="ECO:0000256" key="1">
    <source>
        <dbReference type="ARBA" id="ARBA00006754"/>
    </source>
</evidence>
<dbReference type="SMART" id="SM00065">
    <property type="entry name" value="GAF"/>
    <property type="match status" value="1"/>
</dbReference>
<keyword evidence="4" id="KW-1185">Reference proteome</keyword>
<dbReference type="InterPro" id="IPR003018">
    <property type="entry name" value="GAF"/>
</dbReference>
<dbReference type="PANTHER" id="PTHR33744">
    <property type="entry name" value="CARBOHYDRATE DIACID REGULATOR"/>
    <property type="match status" value="1"/>
</dbReference>
<protein>
    <submittedName>
        <fullName evidence="3">GAF domain-containing protein</fullName>
    </submittedName>
</protein>
<dbReference type="Gene3D" id="3.30.450.40">
    <property type="match status" value="1"/>
</dbReference>
<organism evidence="3 4">
    <name type="scientific">Ornithinimicrobium avium</name>
    <dbReference type="NCBI Taxonomy" id="2283195"/>
    <lineage>
        <taxon>Bacteria</taxon>
        <taxon>Bacillati</taxon>
        <taxon>Actinomycetota</taxon>
        <taxon>Actinomycetes</taxon>
        <taxon>Micrococcales</taxon>
        <taxon>Ornithinimicrobiaceae</taxon>
        <taxon>Ornithinimicrobium</taxon>
    </lineage>
</organism>
<evidence type="ECO:0000313" key="4">
    <source>
        <dbReference type="Proteomes" id="UP000253790"/>
    </source>
</evidence>
<proteinExistence type="inferred from homology"/>